<evidence type="ECO:0000256" key="1">
    <source>
        <dbReference type="ARBA" id="ARBA00009995"/>
    </source>
</evidence>
<comment type="similarity">
    <text evidence="1">Belongs to the UDP-glycosyltransferase family.</text>
</comment>
<dbReference type="PANTHER" id="PTHR48043:SF154">
    <property type="entry name" value="GLUCURONOSYLTRANSFERASE"/>
    <property type="match status" value="1"/>
</dbReference>
<dbReference type="GO" id="GO:0015020">
    <property type="term" value="F:glucuronosyltransferase activity"/>
    <property type="evidence" value="ECO:0007669"/>
    <property type="project" value="UniProtKB-EC"/>
</dbReference>
<evidence type="ECO:0000256" key="6">
    <source>
        <dbReference type="ARBA" id="ARBA00047475"/>
    </source>
</evidence>
<keyword evidence="3" id="KW-0328">Glycosyltransferase</keyword>
<evidence type="ECO:0000256" key="8">
    <source>
        <dbReference type="SAM" id="SignalP"/>
    </source>
</evidence>
<feature type="compositionally biased region" description="Basic and acidic residues" evidence="7">
    <location>
        <begin position="86"/>
        <end position="98"/>
    </location>
</feature>
<evidence type="ECO:0000313" key="10">
    <source>
        <dbReference type="Proteomes" id="UP001176961"/>
    </source>
</evidence>
<evidence type="ECO:0000313" key="9">
    <source>
        <dbReference type="EMBL" id="CAJ0604550.1"/>
    </source>
</evidence>
<feature type="chain" id="PRO_5041223160" description="glucuronosyltransferase" evidence="8">
    <location>
        <begin position="16"/>
        <end position="684"/>
    </location>
</feature>
<proteinExistence type="inferred from homology"/>
<dbReference type="Pfam" id="PF00201">
    <property type="entry name" value="UDPGT"/>
    <property type="match status" value="1"/>
</dbReference>
<sequence>MISAIIFAILSTTFARPPLENFHYDHNVTLILDGEKLINLDSFDHMEGINPNMANQLKKAIADALPSYLAEMHGHDHNTAADNIHHEESTHSPADDHPPAAGEIGPTSANQADDAFWIRTDLENFFVKIVTASTTSTPAQSNNGSSSAEDSRKIKNKALIELSFSLLRKARHQMPSVTIGITLLTLLTSTAALNVLIWSSTMGQSHINFIGNIADTLQKDGHNVTLLFVELDPDYTIDTGTKFVRHIIRYSSPYYNSADWRSLTFKRSVVFNSILGLNFIDLIKIQMYTYRICKGMLEDPRLIQLLRDSNFDLGVFEMFHSCPAGIMELAGIPKTMLVSAIGIGYQHYRLLGMERQSSFVPDNLIACGARMSFLERLYNVFINGCAYILANIFEYCEQSLFEEKFPGFKRLHDLIRDKTDYMLINTNEFTESTRPTLRSIQYIGGSAIRDPQPLDEDFDWILSRGAKGAILFSLGSLVKPSDVPQPFRRVFLEAFREFPDYTILWKNDETENSSYPNIYYRSWVPQVDLLADGRVKLFITHCGMNSMQESLLFGVPMVTVPLFADQDSNGAVAAERGYAINLNKLTITKEKLVNAMRAVLGEDGMESTYTQKARQAARLLKGSPKEMRQLVKRVARISGTEPPLNHLKLDLDHLNGLQYYNLDPRKANHGRLSARRIASRSANS</sequence>
<evidence type="ECO:0000256" key="2">
    <source>
        <dbReference type="ARBA" id="ARBA00012544"/>
    </source>
</evidence>
<keyword evidence="4" id="KW-0808">Transferase</keyword>
<dbReference type="Proteomes" id="UP001176961">
    <property type="component" value="Unassembled WGS sequence"/>
</dbReference>
<feature type="signal peptide" evidence="8">
    <location>
        <begin position="1"/>
        <end position="15"/>
    </location>
</feature>
<evidence type="ECO:0000256" key="7">
    <source>
        <dbReference type="SAM" id="MobiDB-lite"/>
    </source>
</evidence>
<dbReference type="InterPro" id="IPR050271">
    <property type="entry name" value="UDP-glycosyltransferase"/>
</dbReference>
<dbReference type="EC" id="2.4.1.17" evidence="2"/>
<dbReference type="PANTHER" id="PTHR48043">
    <property type="entry name" value="EG:EG0003.4 PROTEIN-RELATED"/>
    <property type="match status" value="1"/>
</dbReference>
<comment type="caution">
    <text evidence="9">The sequence shown here is derived from an EMBL/GenBank/DDBJ whole genome shotgun (WGS) entry which is preliminary data.</text>
</comment>
<keyword evidence="5 8" id="KW-0732">Signal</keyword>
<evidence type="ECO:0000256" key="4">
    <source>
        <dbReference type="ARBA" id="ARBA00022679"/>
    </source>
</evidence>
<name>A0AA36MBL8_CYLNA</name>
<feature type="region of interest" description="Disordered" evidence="7">
    <location>
        <begin position="86"/>
        <end position="106"/>
    </location>
</feature>
<comment type="catalytic activity">
    <reaction evidence="6">
        <text>glucuronate acceptor + UDP-alpha-D-glucuronate = acceptor beta-D-glucuronoside + UDP + H(+)</text>
        <dbReference type="Rhea" id="RHEA:21032"/>
        <dbReference type="ChEBI" id="CHEBI:15378"/>
        <dbReference type="ChEBI" id="CHEBI:58052"/>
        <dbReference type="ChEBI" id="CHEBI:58223"/>
        <dbReference type="ChEBI" id="CHEBI:132367"/>
        <dbReference type="ChEBI" id="CHEBI:132368"/>
        <dbReference type="EC" id="2.4.1.17"/>
    </reaction>
</comment>
<dbReference type="Gene3D" id="3.40.50.2000">
    <property type="entry name" value="Glycogen Phosphorylase B"/>
    <property type="match status" value="1"/>
</dbReference>
<gene>
    <name evidence="9" type="ORF">CYNAS_LOCUS16533</name>
</gene>
<dbReference type="EMBL" id="CATQJL010000305">
    <property type="protein sequence ID" value="CAJ0604550.1"/>
    <property type="molecule type" value="Genomic_DNA"/>
</dbReference>
<dbReference type="FunFam" id="3.40.50.2000:FF:000021">
    <property type="entry name" value="UDP-glucuronosyltransferase"/>
    <property type="match status" value="1"/>
</dbReference>
<evidence type="ECO:0000256" key="3">
    <source>
        <dbReference type="ARBA" id="ARBA00022676"/>
    </source>
</evidence>
<accession>A0AA36MBL8</accession>
<keyword evidence="10" id="KW-1185">Reference proteome</keyword>
<dbReference type="PROSITE" id="PS00375">
    <property type="entry name" value="UDPGT"/>
    <property type="match status" value="1"/>
</dbReference>
<evidence type="ECO:0000256" key="5">
    <source>
        <dbReference type="ARBA" id="ARBA00022729"/>
    </source>
</evidence>
<dbReference type="InterPro" id="IPR035595">
    <property type="entry name" value="UDP_glycos_trans_CS"/>
</dbReference>
<protein>
    <recommendedName>
        <fullName evidence="2">glucuronosyltransferase</fullName>
        <ecNumber evidence="2">2.4.1.17</ecNumber>
    </recommendedName>
</protein>
<dbReference type="SUPFAM" id="SSF53756">
    <property type="entry name" value="UDP-Glycosyltransferase/glycogen phosphorylase"/>
    <property type="match status" value="1"/>
</dbReference>
<organism evidence="9 10">
    <name type="scientific">Cylicocyclus nassatus</name>
    <name type="common">Nematode worm</name>
    <dbReference type="NCBI Taxonomy" id="53992"/>
    <lineage>
        <taxon>Eukaryota</taxon>
        <taxon>Metazoa</taxon>
        <taxon>Ecdysozoa</taxon>
        <taxon>Nematoda</taxon>
        <taxon>Chromadorea</taxon>
        <taxon>Rhabditida</taxon>
        <taxon>Rhabditina</taxon>
        <taxon>Rhabditomorpha</taxon>
        <taxon>Strongyloidea</taxon>
        <taxon>Strongylidae</taxon>
        <taxon>Cylicocyclus</taxon>
    </lineage>
</organism>
<dbReference type="InterPro" id="IPR002213">
    <property type="entry name" value="UDP_glucos_trans"/>
</dbReference>
<dbReference type="CDD" id="cd03784">
    <property type="entry name" value="GT1_Gtf-like"/>
    <property type="match status" value="1"/>
</dbReference>
<dbReference type="AlphaFoldDB" id="A0AA36MBL8"/>
<reference evidence="9" key="1">
    <citation type="submission" date="2023-07" db="EMBL/GenBank/DDBJ databases">
        <authorList>
            <consortium name="CYATHOMIX"/>
        </authorList>
    </citation>
    <scope>NUCLEOTIDE SEQUENCE</scope>
    <source>
        <strain evidence="9">N/A</strain>
    </source>
</reference>